<evidence type="ECO:0000313" key="1">
    <source>
        <dbReference type="EMBL" id="KAK6339875.1"/>
    </source>
</evidence>
<proteinExistence type="predicted"/>
<organism evidence="1 2">
    <name type="scientific">Orbilia javanica</name>
    <dbReference type="NCBI Taxonomy" id="47235"/>
    <lineage>
        <taxon>Eukaryota</taxon>
        <taxon>Fungi</taxon>
        <taxon>Dikarya</taxon>
        <taxon>Ascomycota</taxon>
        <taxon>Pezizomycotina</taxon>
        <taxon>Orbiliomycetes</taxon>
        <taxon>Orbiliales</taxon>
        <taxon>Orbiliaceae</taxon>
        <taxon>Orbilia</taxon>
    </lineage>
</organism>
<reference evidence="1 2" key="1">
    <citation type="submission" date="2019-10" db="EMBL/GenBank/DDBJ databases">
        <authorList>
            <person name="Palmer J.M."/>
        </authorList>
    </citation>
    <scope>NUCLEOTIDE SEQUENCE [LARGE SCALE GENOMIC DNA]</scope>
    <source>
        <strain evidence="1 2">TWF718</strain>
    </source>
</reference>
<dbReference type="AlphaFoldDB" id="A0AAN8RGI0"/>
<name>A0AAN8RGI0_9PEZI</name>
<dbReference type="EMBL" id="JAVHNR010000006">
    <property type="protein sequence ID" value="KAK6339875.1"/>
    <property type="molecule type" value="Genomic_DNA"/>
</dbReference>
<keyword evidence="2" id="KW-1185">Reference proteome</keyword>
<sequence>MPTIHEVHSAGDTLLTCHASQGLMEKELGILRVSYADIANHSPVFAHMLRPQAYLTEKKLKLAITTLDSVILAMNMIRNDGSELPEEISIARLYELLTFCARYKLRGLINPISARWITPLWNKTTFDSDPDYLKDHPDLARWLWVAYLSHNPDYVRRLVPMAALAIKATTESGFIINDFSPHPEMRKLTEIIWIERERRMELIKKYIKLKIELHADGSFTPKPAHYTPAKPVPAATVLEVGFLFSMASMVTGPGVESLKYRSISDMQKIFLETIDQCENSIINSPISFKLSEEVQAVMDEVSQAEIPRELQKKCRRNGFEQAFNPPVLIPLQF</sequence>
<gene>
    <name evidence="1" type="ORF">TWF718_009264</name>
</gene>
<evidence type="ECO:0000313" key="2">
    <source>
        <dbReference type="Proteomes" id="UP001313282"/>
    </source>
</evidence>
<accession>A0AAN8RGI0</accession>
<protein>
    <submittedName>
        <fullName evidence="1">Uncharacterized protein</fullName>
    </submittedName>
</protein>
<comment type="caution">
    <text evidence="1">The sequence shown here is derived from an EMBL/GenBank/DDBJ whole genome shotgun (WGS) entry which is preliminary data.</text>
</comment>
<dbReference type="Proteomes" id="UP001313282">
    <property type="component" value="Unassembled WGS sequence"/>
</dbReference>